<reference evidence="10" key="2">
    <citation type="journal article" date="2013" name="Science">
        <title>Gene Transfer from Bacteria and Archaea Facilitated Evolution of an Extremophilic Eukaryote.</title>
        <authorList>
            <person name="Schoenknecht G."/>
            <person name="Chen W.-H."/>
            <person name="Ternes C.M."/>
            <person name="Barbier G.G."/>
            <person name="Shrestha R.P."/>
            <person name="Stanke M."/>
            <person name="Brautigam A."/>
            <person name="Baker B.J."/>
            <person name="Banfield J.F."/>
            <person name="Garavito R.M."/>
            <person name="Carr K."/>
            <person name="Wilkerson C."/>
            <person name="Rensing S.A."/>
            <person name="Gagneul D."/>
            <person name="Dickenson N.E."/>
            <person name="Oesterhelt C."/>
            <person name="Lercher M.J."/>
            <person name="Weber A.P.M."/>
        </authorList>
    </citation>
    <scope>NUCLEOTIDE SEQUENCE</scope>
    <source>
        <strain evidence="10">074W</strain>
    </source>
</reference>
<evidence type="ECO:0000256" key="5">
    <source>
        <dbReference type="ARBA" id="ARBA00022490"/>
    </source>
</evidence>
<dbReference type="PANTHER" id="PTHR42945">
    <property type="entry name" value="HISTIDINE BIOSYNTHESIS BIFUNCTIONAL PROTEIN"/>
    <property type="match status" value="1"/>
</dbReference>
<reference evidence="11" key="1">
    <citation type="journal article" date="2013" name="Science">
        <title>Gene transfer from bacteria and archaea facilitated evolution of an extremophilic eukaryote.</title>
        <authorList>
            <person name="Schonknecht G."/>
            <person name="Chen W.H."/>
            <person name="Ternes C.M."/>
            <person name="Barbier G.G."/>
            <person name="Shrestha R.P."/>
            <person name="Stanke M."/>
            <person name="Brautigam A."/>
            <person name="Baker B.J."/>
            <person name="Banfield J.F."/>
            <person name="Garavito R.M."/>
            <person name="Carr K."/>
            <person name="Wilkerson C."/>
            <person name="Rensing S.A."/>
            <person name="Gagneul D."/>
            <person name="Dickenson N.E."/>
            <person name="Oesterhelt C."/>
            <person name="Lercher M.J."/>
            <person name="Weber A.P."/>
        </authorList>
    </citation>
    <scope>NUCLEOTIDE SEQUENCE [LARGE SCALE GENOMIC DNA]</scope>
    <source>
        <strain evidence="11">074W</strain>
    </source>
</reference>
<dbReference type="Gramene" id="EME31729">
    <property type="protein sequence ID" value="EME31729"/>
    <property type="gene ID" value="Gasu_11050"/>
</dbReference>
<dbReference type="AlphaFoldDB" id="M2Y6R4"/>
<dbReference type="STRING" id="130081.M2Y6R4"/>
<dbReference type="EC" id="3.5.4.19" evidence="3"/>
<keyword evidence="11" id="KW-1185">Reference proteome</keyword>
<evidence type="ECO:0000313" key="11">
    <source>
        <dbReference type="Proteomes" id="UP000030680"/>
    </source>
</evidence>
<evidence type="ECO:0000256" key="8">
    <source>
        <dbReference type="ARBA" id="ARBA00023102"/>
    </source>
</evidence>
<evidence type="ECO:0000256" key="1">
    <source>
        <dbReference type="ARBA" id="ARBA00000024"/>
    </source>
</evidence>
<dbReference type="NCBIfam" id="NF000768">
    <property type="entry name" value="PRK00051.1"/>
    <property type="match status" value="1"/>
</dbReference>
<gene>
    <name evidence="10" type="ORF">Gasu_11050</name>
</gene>
<dbReference type="KEGG" id="gsl:Gasu_11050"/>
<keyword evidence="7 10" id="KW-0378">Hydrolase</keyword>
<dbReference type="GO" id="GO:0004635">
    <property type="term" value="F:phosphoribosyl-AMP cyclohydrolase activity"/>
    <property type="evidence" value="ECO:0007669"/>
    <property type="project" value="UniProtKB-EC"/>
</dbReference>
<dbReference type="eggNOG" id="KOG4311">
    <property type="taxonomic scope" value="Eukaryota"/>
</dbReference>
<dbReference type="InterPro" id="IPR002496">
    <property type="entry name" value="PRib_AMP_CycHydrolase_dom"/>
</dbReference>
<accession>M2Y6R4</accession>
<dbReference type="Proteomes" id="UP000030680">
    <property type="component" value="Unassembled WGS sequence"/>
</dbReference>
<dbReference type="InterPro" id="IPR026660">
    <property type="entry name" value="PRA-CH"/>
</dbReference>
<protein>
    <recommendedName>
        <fullName evidence="4">Histidine biosynthesis bifunctional protein HisIE</fullName>
        <ecNumber evidence="3">3.5.4.19</ecNumber>
    </recommendedName>
</protein>
<dbReference type="InterPro" id="IPR038019">
    <property type="entry name" value="PRib_AMP_CycHydrolase_sf"/>
</dbReference>
<evidence type="ECO:0000259" key="9">
    <source>
        <dbReference type="Pfam" id="PF01502"/>
    </source>
</evidence>
<dbReference type="HAMAP" id="MF_01021">
    <property type="entry name" value="HisI"/>
    <property type="match status" value="1"/>
</dbReference>
<evidence type="ECO:0000256" key="7">
    <source>
        <dbReference type="ARBA" id="ARBA00022801"/>
    </source>
</evidence>
<feature type="domain" description="Phosphoribosyl-AMP cyclohydrolase" evidence="9">
    <location>
        <begin position="90"/>
        <end position="163"/>
    </location>
</feature>
<dbReference type="UniPathway" id="UPA00031">
    <property type="reaction ID" value="UER00008"/>
</dbReference>
<evidence type="ECO:0000256" key="4">
    <source>
        <dbReference type="ARBA" id="ARBA00017720"/>
    </source>
</evidence>
<keyword evidence="8" id="KW-0368">Histidine biosynthesis</keyword>
<dbReference type="GO" id="GO:0000105">
    <property type="term" value="P:L-histidine biosynthetic process"/>
    <property type="evidence" value="ECO:0007669"/>
    <property type="project" value="UniProtKB-UniPathway"/>
</dbReference>
<dbReference type="GO" id="GO:0004636">
    <property type="term" value="F:phosphoribosyl-ATP diphosphatase activity"/>
    <property type="evidence" value="ECO:0007669"/>
    <property type="project" value="UniProtKB-ARBA"/>
</dbReference>
<dbReference type="Pfam" id="PF01502">
    <property type="entry name" value="PRA-CH"/>
    <property type="match status" value="1"/>
</dbReference>
<keyword evidence="6" id="KW-0028">Amino-acid biosynthesis</keyword>
<keyword evidence="5" id="KW-0963">Cytoplasm</keyword>
<proteinExistence type="inferred from homology"/>
<dbReference type="FunFam" id="3.10.20.810:FF:000001">
    <property type="entry name" value="Histidine biosynthesis bifunctional protein HisIE"/>
    <property type="match status" value="1"/>
</dbReference>
<dbReference type="EMBL" id="KB454490">
    <property type="protein sequence ID" value="EME31728.1"/>
    <property type="molecule type" value="Genomic_DNA"/>
</dbReference>
<dbReference type="GeneID" id="17090353"/>
<evidence type="ECO:0000256" key="6">
    <source>
        <dbReference type="ARBA" id="ARBA00022605"/>
    </source>
</evidence>
<dbReference type="Gramene" id="EME31728">
    <property type="protein sequence ID" value="EME31728"/>
    <property type="gene ID" value="Gasu_11050"/>
</dbReference>
<comment type="catalytic activity">
    <reaction evidence="1">
        <text>1-(5-phospho-beta-D-ribosyl)-5'-AMP + H2O = 1-(5-phospho-beta-D-ribosyl)-5-[(5-phospho-beta-D-ribosylamino)methylideneamino]imidazole-4-carboxamide</text>
        <dbReference type="Rhea" id="RHEA:20049"/>
        <dbReference type="ChEBI" id="CHEBI:15377"/>
        <dbReference type="ChEBI" id="CHEBI:58435"/>
        <dbReference type="ChEBI" id="CHEBI:59457"/>
        <dbReference type="EC" id="3.5.4.19"/>
    </reaction>
</comment>
<dbReference type="EMBL" id="KB454490">
    <property type="protein sequence ID" value="EME31729.1"/>
    <property type="molecule type" value="Genomic_DNA"/>
</dbReference>
<dbReference type="OrthoDB" id="4338at2759"/>
<dbReference type="SUPFAM" id="SSF141734">
    <property type="entry name" value="HisI-like"/>
    <property type="match status" value="1"/>
</dbReference>
<sequence length="164" mass="18847">MISTRAFVSYATWGRKQLVFDKSCKSFSCSNCDNRRSRLLHSNSLSHRRQASLHLCATQQPSKLLERVKFDSNGLVPVVAQQYDTQEVLMLAWMDRQALLVTLKEGRACYYSRSRKSLWRKGETSGQVQWLKDIYIDCDGDSVLIKVDQKGVACHTGRRSCFFL</sequence>
<dbReference type="Gene3D" id="3.10.20.810">
    <property type="entry name" value="Phosphoribosyl-AMP cyclohydrolase"/>
    <property type="match status" value="1"/>
</dbReference>
<name>M2Y6R4_GALSU</name>
<evidence type="ECO:0000313" key="10">
    <source>
        <dbReference type="EMBL" id="EME31728.1"/>
    </source>
</evidence>
<dbReference type="RefSeq" id="XP_005708249.1">
    <property type="nucleotide sequence ID" value="XM_005708192.1"/>
</dbReference>
<comment type="pathway">
    <text evidence="2">Amino-acid biosynthesis; L-histidine biosynthesis; L-histidine from 5-phospho-alpha-D-ribose 1-diphosphate: step 3/9.</text>
</comment>
<evidence type="ECO:0000256" key="3">
    <source>
        <dbReference type="ARBA" id="ARBA00012721"/>
    </source>
</evidence>
<dbReference type="RefSeq" id="XP_005708248.1">
    <property type="nucleotide sequence ID" value="XM_005708191.1"/>
</dbReference>
<dbReference type="PANTHER" id="PTHR42945:SF1">
    <property type="entry name" value="HISTIDINE BIOSYNTHESIS BIFUNCTIONAL PROTEIN HIS7"/>
    <property type="match status" value="1"/>
</dbReference>
<organism evidence="10 11">
    <name type="scientific">Galdieria sulphuraria</name>
    <name type="common">Red alga</name>
    <dbReference type="NCBI Taxonomy" id="130081"/>
    <lineage>
        <taxon>Eukaryota</taxon>
        <taxon>Rhodophyta</taxon>
        <taxon>Bangiophyceae</taxon>
        <taxon>Galdieriales</taxon>
        <taxon>Galdieriaceae</taxon>
        <taxon>Galdieria</taxon>
    </lineage>
</organism>
<evidence type="ECO:0000256" key="2">
    <source>
        <dbReference type="ARBA" id="ARBA00005169"/>
    </source>
</evidence>